<dbReference type="STRING" id="391595.RLO149_c003160"/>
<dbReference type="Proteomes" id="UP000001353">
    <property type="component" value="Chromosome"/>
</dbReference>
<dbReference type="EMBL" id="CP002623">
    <property type="protein sequence ID" value="AEI92346.1"/>
    <property type="molecule type" value="Genomic_DNA"/>
</dbReference>
<dbReference type="InterPro" id="IPR001343">
    <property type="entry name" value="Hemolysn_Ca-bd"/>
</dbReference>
<dbReference type="HOGENOM" id="CLU_000255_0_0_5"/>
<keyword evidence="2" id="KW-1185">Reference proteome</keyword>
<evidence type="ECO:0000313" key="2">
    <source>
        <dbReference type="Proteomes" id="UP000001353"/>
    </source>
</evidence>
<dbReference type="Gene3D" id="2.150.10.10">
    <property type="entry name" value="Serralysin-like metalloprotease, C-terminal"/>
    <property type="match status" value="1"/>
</dbReference>
<dbReference type="PROSITE" id="PS00330">
    <property type="entry name" value="HEMOLYSIN_CALCIUM"/>
    <property type="match status" value="1"/>
</dbReference>
<reference evidence="1 2" key="1">
    <citation type="journal article" date="2011" name="BMC Genomics">
        <title>Comparative genome analysis and genome-guided physiological analysis of Roseobacter litoralis.</title>
        <authorList>
            <person name="Kalhoefer D."/>
            <person name="Thole S."/>
            <person name="Voget S."/>
            <person name="Lehmann R."/>
            <person name="Liesegang H."/>
            <person name="Wollher A."/>
            <person name="Daniel R."/>
            <person name="Simon M."/>
            <person name="Brinkhoff T."/>
        </authorList>
    </citation>
    <scope>NUCLEOTIDE SEQUENCE [LARGE SCALE GENOMIC DNA]</scope>
    <source>
        <strain evidence="2">ATCC 49566 / DSM 6996 / JCM 21268 / NBRC 15278 / OCh 149</strain>
    </source>
</reference>
<dbReference type="InterPro" id="IPR018511">
    <property type="entry name" value="Hemolysin-typ_Ca-bd_CS"/>
</dbReference>
<dbReference type="Pfam" id="PF00353">
    <property type="entry name" value="HemolysinCabind"/>
    <property type="match status" value="1"/>
</dbReference>
<sequence>MTDAPKISSIATQQEVADIVASFKDGASIEGLMLLDAASKLDVMVADGAEITKPLILGDDLLFVQPDGTIIGLLDGAKANFALSAEDLTISSQNIVAVALQQGAWTTVADAVEVDLQVLSTTVPGRDGGSGEQEQVLAGDPLNGLPISPLLPPTEYQFPELRDREVGADDGGFGEPDVQFGGAGLVSLVETDSGLVMRFSNFVEVIAGGADIGEQITNVTLTLPGLPAGTVANNGSFSSNGATQTFTFNGTFEQYNALEITLPTDFSTESRNDFTPGDLTGTITATSNFLGQASLDFPVTVAEEGDLDFGASVLRAPETDLPVVFRLNDGLTPQSTDADGSESVLSVSVDLSGLPAGARVSTDGGANYTAVSGTYSFSGTLAEYEQILVELPADYSTTNPGNTITATVQATTDEGGNEIRPMNLIVDATPDIVIDLPPTINAVEDGNGADGGGVTIDPTPNAITDRIFVEDIDGSEDATVVEIVFIDLPARTENEFFTGYNTGPITGPFNGSFDPATSTWTGTMAQANALTFHLPGDYSGTFSSVITATNPEGSETATQTFVVAPAGDVDINVSPIVAAETDAPVVINPSDPLVGWLVSVSDTDGSLPVETLQTISLTLDDLPAGVIVQNLAPGTFTYDAVAGGTFTFTGSPSEYNQLRLVFPEDYSTESSPLASGVIEGTISGVSNEGNAGPVNVELRITPEGDVQIDPIVIPTLTEEESLQSFTLGDVLDLKVTDNDGSESLSSVSVEITGLPAIDFTLANVSGFGSSVSLATSPVDGTQTLTAVFDSGNIQAAFDAATISLPIDFSTANRSDLIAGMTQSIAVSATAQTDEGGQATAQSFVNVDFVEDIDLTLALEITAEEDAGVQNSSIGVRVPLNILIDITDNDGSETDVAGSPFSAEVTIEFTDLPPGASLTTGTLTGTNWTGTVDDARNLEIDFPGDYAGTTLANVTVTTLEGVESSPTAIVITPTPDINISGEIVATETDSPVSVLFSDFINLTINPANETLSSLVFTLPDLPAGMVALDGAGQPVGTFTPDGSGLFTFVFDSTAEPLVDPADITLTFPTDFSSENPNLPLQAELVVVSIQNGILNAPVTASIDVTIQPEGDVQIDRIGTADFAETDAPIDFKPSDYLDPIATDADGSESVQLVNVTFNALPTGTEFSRDGVTFQTASFDLNFVGTLAEYDALVIRLPADFSTQSPATTLTGTVIATTDEFGSANETFDVTVSAEGDLQLIGTGTVTLSENDAPGAIDLDGTVQTPQDVRLADVLTASPTDADGSEEISRVIITLADLPVDSQISLDGGATFAPFGTPGSANFEVSSLAEFEAVVLRLPDDFSTQRPEGAITGTLNFITDEAILNGETTPAPGTGNLAQAITIEVTPEADVFIAGVDSVVIEDLGTPIDLGLTAAITDQDGSETLTALSVTFTGLPTNGPVELSDGTLLTATSNVWTGTTLSDLSGLSIVRFPEHFSGVIDLTTTVVTNETGPAGESVSTTVEVTPVAEPEIVLTVVPGAFVTAIGPDAFSVKEDAGEDTNRTSDDGFLLQIDATTPDQDGSEALQQIVIENVPAGWLTAGDGAVDASRFASGGGDVASADVVGTTLTITLNPNVVAFNAQLQMIPLSDQDQDVETLTGGDLLATVTSIDTAAGLPSDTATARDGVDVNLDAVVDEINLQTRNRNTNENLGNRRVVDAGITRLELQDTDGSESFTAVIFTVTVDTLSDTFDPASLSDLVLNFRGRDSFVDVARTDPVPGDNEISIALTRPAGVSDADFASAITGLRYSVPQKFSGVLTTQGEVFWKETETGDEEIDFVDNFGSAAFSTVVTVRPVTEATLDAGVFVVDTDFVVAAGTDEVGAVATRANPTVEDTTTLTLIESTNDSTGEGQVQAFLRLSALTPDTDGSEELTEIVVSNIPSSWIGVAETTQNVTLNQSMFFDITGTGAIAQAEFDKIDTATYNANTGELTIVFLPDVTDFAGSVAVYPALYEDYDVDRANGDPFTDDGNFFGADLNFALTTRDGNTVTTSDLNVDVTVDVDVDPVNNEAFVLAFPRGNEAVIDAAGGTFDFSFIPFIEDMDGSETIISAVLRNIPNFLTVYVTDPANPSGPKIPALLTEINGDGTLDWSLNEDQWQGVELRGVPEHFSGDIPIAVDIVTLEANGSTGVTNLSTATISIDPVADGGNPSETFRTLEDQAVRVVLDGNIIDQTPESPEIIEDAYTIFNVQADSEGRLPLFFDGVPNQTGTTPAGGPIYSNLISPDASGTYNITAAQSPNLHVLPGQDSNEAVVFQVEVTYVESSVLPGTPGPAETTTGIGTVTINVEGVADTPDVDVQDADPAATPGGIDKTTINAIYDPSGTTDGVPNQDLAYAYAGFDDTPFQLIERLSDDALQLGFNDPAVTNTFEAADPLTGARDEILFTDGDPDGSETLYYIFTDIPPEIRFVGGTPIDASGETYLVTAAELATVTVVPNVAVSDPSYFNLTLNAIVTENDVDLSSVRQIGPGVDVQDVLNDIDGLTGGSVTSSDFSIIVLPSGNAVGGGSCPPGDPRQLPIPELTFVGDAFEDTGNELKIQLTEVPGQWESIDDLSGQPLGVDSLGVSGDFGVGLTLPPGATLTSSTPGAVLFDPITGQYTIDFAALGTDSSNPLLTAGTVTYTPPPQESSPSNPFPVGDTFGTADPYDSLPDIQTTSVLNNFTCNSFSSQPGTMPVFVQPVVDGPTIAIGAPASALEDTAFSADITLSSADEGERATGDVVITLGGDPDARLFDANGELTPDAGTGPGTGNPPTFTLSPNAVGTLEVRAAEHFSGPLEITVTASSEDIDGSVASNTTTQTIDIIPVADAPEFVYNPDHTATETGLPLVTDPTGTTPIVTIVEDKPISFGEIFQTAQSPDQDGSETASAVIGPLPDYVILSGASGIIDNGDDTFTVPVSQLNALTISLVDEHARTPDSEDATILPEIPVSITINTLELANSDQNQGTTDFILRVLPDADKPTVQASISPTGGAEDDGTQYDITLSATSPDVHETISFEVTLPAGSELFVGGTPVTVPASGIVVIPGIPDPSFSGPGIGFIPAGQVSFVPPADFAGDVSIDVVAITTDESTTYSYTDTELSDVANLNLAITATPDLTVTVTDPVVTLPETDAQVTFTPSSNVALDVTDTDGSESIDSVTFEMSGVPAGTTYSFGAGDIAASGSLVFTGTEAEFNALVITFPTDFATNGTPLTSTVTATTNEGGNVSESFDLDITGELDVNVSVTNTDLAQQEGVDLLVALGIDAQITDIQSTPSETLETVVVTFDQPLPAGTLASDGALSATRFTLTFARGALSPADFTLAIAALSLTVPASFAGDITGTVSVTTNHGTAPDVPLAININARPDIVAPVDVTPTFDQSQVVTFADLLANATDTSAMTVENITSPDPLVQISVVGTDVTITVPPGYVGTPVLEYEVVDSAPVPARSSATANLDIDTLQMQDSGSVVTGPDGVVRSLMTDVTGDATLGGTVAKGTDNDDAVDWLATQREYAGITEFQLMGGSDFIDLSGAAGGFTIDGGASNDILQGSDGRDTLLGGAGDDIFVLASGPVTIADEIGDYGAGDQIDLSEVVNGVNSVGGRVSYDNTTGVLQVDGSNAFEVASTGGGIPAQVEVIFEDSAGAAQTAIV</sequence>
<dbReference type="OrthoDB" id="7875798at2"/>
<gene>
    <name evidence="1" type="ordered locus">RLO149_c003160</name>
</gene>
<dbReference type="KEGG" id="rli:RLO149_c003160"/>
<accession>F7ZGP6</accession>
<evidence type="ECO:0000313" key="1">
    <source>
        <dbReference type="EMBL" id="AEI92346.1"/>
    </source>
</evidence>
<dbReference type="GO" id="GO:0005509">
    <property type="term" value="F:calcium ion binding"/>
    <property type="evidence" value="ECO:0007669"/>
    <property type="project" value="InterPro"/>
</dbReference>
<dbReference type="SUPFAM" id="SSF51120">
    <property type="entry name" value="beta-Roll"/>
    <property type="match status" value="1"/>
</dbReference>
<organism evidence="1 2">
    <name type="scientific">Roseobacter litoralis (strain ATCC 49566 / DSM 6996 / JCM 21268 / NBRC 15278 / OCh 149)</name>
    <dbReference type="NCBI Taxonomy" id="391595"/>
    <lineage>
        <taxon>Bacteria</taxon>
        <taxon>Pseudomonadati</taxon>
        <taxon>Pseudomonadota</taxon>
        <taxon>Alphaproteobacteria</taxon>
        <taxon>Rhodobacterales</taxon>
        <taxon>Roseobacteraceae</taxon>
        <taxon>Roseobacter</taxon>
    </lineage>
</organism>
<name>F7ZGP6_ROSLO</name>
<dbReference type="RefSeq" id="WP_013960289.1">
    <property type="nucleotide sequence ID" value="NC_015730.1"/>
</dbReference>
<protein>
    <submittedName>
        <fullName evidence="1">Uncharacterized protein</fullName>
    </submittedName>
</protein>
<proteinExistence type="predicted"/>
<dbReference type="eggNOG" id="COG2931">
    <property type="taxonomic scope" value="Bacteria"/>
</dbReference>
<dbReference type="InterPro" id="IPR011049">
    <property type="entry name" value="Serralysin-like_metalloprot_C"/>
</dbReference>